<organism evidence="2 3">
    <name type="scientific">Acanthocheilonema viteae</name>
    <name type="common">Filarial nematode worm</name>
    <name type="synonym">Dipetalonema viteae</name>
    <dbReference type="NCBI Taxonomy" id="6277"/>
    <lineage>
        <taxon>Eukaryota</taxon>
        <taxon>Metazoa</taxon>
        <taxon>Ecdysozoa</taxon>
        <taxon>Nematoda</taxon>
        <taxon>Chromadorea</taxon>
        <taxon>Rhabditida</taxon>
        <taxon>Spirurina</taxon>
        <taxon>Spiruromorpha</taxon>
        <taxon>Filarioidea</taxon>
        <taxon>Onchocercidae</taxon>
        <taxon>Acanthocheilonema</taxon>
    </lineage>
</organism>
<feature type="compositionally biased region" description="Polar residues" evidence="1">
    <location>
        <begin position="18"/>
        <end position="27"/>
    </location>
</feature>
<protein>
    <submittedName>
        <fullName evidence="2">Uncharacterized protein</fullName>
    </submittedName>
</protein>
<proteinExistence type="predicted"/>
<reference evidence="2 3" key="1">
    <citation type="submission" date="2018-08" db="EMBL/GenBank/DDBJ databases">
        <authorList>
            <person name="Laetsch R D."/>
            <person name="Stevens L."/>
            <person name="Kumar S."/>
            <person name="Blaxter L. M."/>
        </authorList>
    </citation>
    <scope>NUCLEOTIDE SEQUENCE [LARGE SCALE GENOMIC DNA]</scope>
</reference>
<evidence type="ECO:0000256" key="1">
    <source>
        <dbReference type="SAM" id="MobiDB-lite"/>
    </source>
</evidence>
<gene>
    <name evidence="2" type="ORF">NAV_LOCUS9268</name>
</gene>
<sequence length="167" mass="18785">MMKLQRVQKQFFPKPRTPESTVQSSASLRDEKIDENERKNYGSATTLTNSVSEQSLGLESKSSDFPTVIPSKFRNDAGQDNNVNSISIVQKQRIGWDDIEMMRHGLINCCCVRAIPPESTTLPTTINIGNTYSHKMTNSKQIDHISAISESVQNVHPVYTQDFHKSV</sequence>
<accession>A0A498SYN5</accession>
<keyword evidence="3" id="KW-1185">Reference proteome</keyword>
<dbReference type="OrthoDB" id="5866201at2759"/>
<dbReference type="AlphaFoldDB" id="A0A498SYN5"/>
<evidence type="ECO:0000313" key="2">
    <source>
        <dbReference type="EMBL" id="VBB34477.1"/>
    </source>
</evidence>
<evidence type="ECO:0000313" key="3">
    <source>
        <dbReference type="Proteomes" id="UP000276991"/>
    </source>
</evidence>
<dbReference type="EMBL" id="UPTC01003564">
    <property type="protein sequence ID" value="VBB34477.1"/>
    <property type="molecule type" value="Genomic_DNA"/>
</dbReference>
<name>A0A498SYN5_ACAVI</name>
<dbReference type="Proteomes" id="UP000276991">
    <property type="component" value="Unassembled WGS sequence"/>
</dbReference>
<feature type="region of interest" description="Disordered" evidence="1">
    <location>
        <begin position="1"/>
        <end position="65"/>
    </location>
</feature>
<feature type="compositionally biased region" description="Polar residues" evidence="1">
    <location>
        <begin position="42"/>
        <end position="57"/>
    </location>
</feature>
<feature type="compositionally biased region" description="Basic and acidic residues" evidence="1">
    <location>
        <begin position="28"/>
        <end position="40"/>
    </location>
</feature>